<reference evidence="5 6" key="1">
    <citation type="journal article" date="2011" name="J. Bacteriol.">
        <title>Genome sequence of Methyloversatilis universalis FAM5T, a methylotrophic representative of the order Rhodocyclales.</title>
        <authorList>
            <person name="Kittichotirat W."/>
            <person name="Good N.M."/>
            <person name="Hall R."/>
            <person name="Bringel F."/>
            <person name="Lajus A."/>
            <person name="Medigue C."/>
            <person name="Smalley N.E."/>
            <person name="Beck D."/>
            <person name="Bumgarner R."/>
            <person name="Vuilleumier S."/>
            <person name="Kalyuzhnaya M.G."/>
        </authorList>
    </citation>
    <scope>NUCLEOTIDE SEQUENCE [LARGE SCALE GENOMIC DNA]</scope>
    <source>
        <strain evidence="6">ATCC BAA-1314 / JCM 13912 / FAM5</strain>
    </source>
</reference>
<comment type="catalytic activity">
    <reaction evidence="1">
        <text>(4aS,6R)-4a-hydroxy-L-erythro-5,6,7,8-tetrahydrobiopterin = (6R)-L-erythro-6,7-dihydrobiopterin + H2O</text>
        <dbReference type="Rhea" id="RHEA:11920"/>
        <dbReference type="ChEBI" id="CHEBI:15377"/>
        <dbReference type="ChEBI" id="CHEBI:15642"/>
        <dbReference type="ChEBI" id="CHEBI:43120"/>
        <dbReference type="EC" id="4.2.1.96"/>
    </reaction>
</comment>
<dbReference type="InterPro" id="IPR001533">
    <property type="entry name" value="Pterin_deHydtase"/>
</dbReference>
<dbReference type="GO" id="GO:0006729">
    <property type="term" value="P:tetrahydrobiopterin biosynthetic process"/>
    <property type="evidence" value="ECO:0007669"/>
    <property type="project" value="InterPro"/>
</dbReference>
<dbReference type="GO" id="GO:0008124">
    <property type="term" value="F:4-alpha-hydroxytetrahydrobiopterin dehydratase activity"/>
    <property type="evidence" value="ECO:0007669"/>
    <property type="project" value="UniProtKB-EC"/>
</dbReference>
<dbReference type="InterPro" id="IPR036428">
    <property type="entry name" value="PCD_sf"/>
</dbReference>
<dbReference type="OrthoDB" id="9794987at2"/>
<dbReference type="Proteomes" id="UP000005019">
    <property type="component" value="Unassembled WGS sequence"/>
</dbReference>
<evidence type="ECO:0000313" key="6">
    <source>
        <dbReference type="Proteomes" id="UP000005019"/>
    </source>
</evidence>
<name>F5REW9_METUF</name>
<comment type="similarity">
    <text evidence="2">Belongs to the pterin-4-alpha-carbinolamine dehydratase family.</text>
</comment>
<evidence type="ECO:0000256" key="1">
    <source>
        <dbReference type="ARBA" id="ARBA00001554"/>
    </source>
</evidence>
<dbReference type="PANTHER" id="PTHR12599">
    <property type="entry name" value="PTERIN-4-ALPHA-CARBINOLAMINE DEHYDRATASE"/>
    <property type="match status" value="1"/>
</dbReference>
<evidence type="ECO:0000256" key="4">
    <source>
        <dbReference type="ARBA" id="ARBA00023239"/>
    </source>
</evidence>
<keyword evidence="6" id="KW-1185">Reference proteome</keyword>
<comment type="caution">
    <text evidence="5">The sequence shown here is derived from an EMBL/GenBank/DDBJ whole genome shotgun (WGS) entry which is preliminary data.</text>
</comment>
<dbReference type="RefSeq" id="WP_008062839.1">
    <property type="nucleotide sequence ID" value="NZ_AFHG01000052.1"/>
</dbReference>
<dbReference type="STRING" id="1000565.METUNv1_02844"/>
<dbReference type="PANTHER" id="PTHR12599:SF0">
    <property type="entry name" value="PTERIN-4-ALPHA-CARBINOLAMINE DEHYDRATASE"/>
    <property type="match status" value="1"/>
</dbReference>
<gene>
    <name evidence="5" type="ORF">METUNv1_02844</name>
</gene>
<dbReference type="eggNOG" id="COG2154">
    <property type="taxonomic scope" value="Bacteria"/>
</dbReference>
<protein>
    <recommendedName>
        <fullName evidence="3">4a-hydroxytetrahydrobiopterin dehydratase</fullName>
        <ecNumber evidence="3">4.2.1.96</ecNumber>
    </recommendedName>
</protein>
<dbReference type="Pfam" id="PF01329">
    <property type="entry name" value="Pterin_4a"/>
    <property type="match status" value="1"/>
</dbReference>
<accession>F5REW9</accession>
<organism evidence="5 6">
    <name type="scientific">Methyloversatilis universalis (strain ATCC BAA-1314 / DSM 25237 / JCM 13912 / CCUG 52030 / FAM5)</name>
    <dbReference type="NCBI Taxonomy" id="1000565"/>
    <lineage>
        <taxon>Bacteria</taxon>
        <taxon>Pseudomonadati</taxon>
        <taxon>Pseudomonadota</taxon>
        <taxon>Betaproteobacteria</taxon>
        <taxon>Nitrosomonadales</taxon>
        <taxon>Sterolibacteriaceae</taxon>
        <taxon>Methyloversatilis</taxon>
    </lineage>
</organism>
<evidence type="ECO:0000256" key="2">
    <source>
        <dbReference type="ARBA" id="ARBA00006472"/>
    </source>
</evidence>
<dbReference type="Gene3D" id="3.30.1360.20">
    <property type="entry name" value="Transcriptional coactivator/pterin dehydratase"/>
    <property type="match status" value="1"/>
</dbReference>
<dbReference type="EMBL" id="AFHG01000052">
    <property type="protein sequence ID" value="EGK71450.1"/>
    <property type="molecule type" value="Genomic_DNA"/>
</dbReference>
<proteinExistence type="inferred from homology"/>
<evidence type="ECO:0000313" key="5">
    <source>
        <dbReference type="EMBL" id="EGK71450.1"/>
    </source>
</evidence>
<keyword evidence="4" id="KW-0456">Lyase</keyword>
<evidence type="ECO:0000256" key="3">
    <source>
        <dbReference type="ARBA" id="ARBA00013252"/>
    </source>
</evidence>
<dbReference type="SUPFAM" id="SSF55248">
    <property type="entry name" value="PCD-like"/>
    <property type="match status" value="1"/>
</dbReference>
<sequence>MTRQELAQQQCAPQKGAHRRIEGEALALALKDLHGWIEVDKHLAKDFQFGDYDQVVNFVNQVAAIAKSQDHHPDIMFGANRVRVVFTTHSVRSISINDLICAARIEAMRDAG</sequence>
<dbReference type="EC" id="4.2.1.96" evidence="3"/>
<dbReference type="AlphaFoldDB" id="F5REW9"/>